<gene>
    <name evidence="2" type="ORF">LG649_16120</name>
</gene>
<keyword evidence="3" id="KW-1185">Reference proteome</keyword>
<dbReference type="EMBL" id="JAJAPW010000078">
    <property type="protein sequence ID" value="MCB4800375.1"/>
    <property type="molecule type" value="Genomic_DNA"/>
</dbReference>
<dbReference type="AlphaFoldDB" id="A0A9X1I3G7"/>
<proteinExistence type="predicted"/>
<evidence type="ECO:0000313" key="2">
    <source>
        <dbReference type="EMBL" id="MCB4800375.1"/>
    </source>
</evidence>
<accession>A0A9X1I3G7</accession>
<keyword evidence="1" id="KW-0812">Transmembrane</keyword>
<sequence>VNFIGVPIAALDAHTNFSGSGVLPSEFRMSSLSEAVPAQPILLLIAGLIMVLTLWFSSKAKAVVKTSVDLSRQDSGEERFEPNSLSRGIVRGSIAL</sequence>
<dbReference type="Proteomes" id="UP001139199">
    <property type="component" value="Unassembled WGS sequence"/>
</dbReference>
<feature type="transmembrane region" description="Helical" evidence="1">
    <location>
        <begin position="38"/>
        <end position="56"/>
    </location>
</feature>
<evidence type="ECO:0000313" key="3">
    <source>
        <dbReference type="Proteomes" id="UP001139199"/>
    </source>
</evidence>
<name>A0A9X1I3G7_9FLAO</name>
<feature type="non-terminal residue" evidence="2">
    <location>
        <position position="1"/>
    </location>
</feature>
<feature type="non-terminal residue" evidence="2">
    <location>
        <position position="96"/>
    </location>
</feature>
<comment type="caution">
    <text evidence="2">The sequence shown here is derived from an EMBL/GenBank/DDBJ whole genome shotgun (WGS) entry which is preliminary data.</text>
</comment>
<keyword evidence="1" id="KW-0472">Membrane</keyword>
<protein>
    <submittedName>
        <fullName evidence="2">Inorganic phosphate transporter</fullName>
    </submittedName>
</protein>
<reference evidence="2" key="1">
    <citation type="submission" date="2021-10" db="EMBL/GenBank/DDBJ databases">
        <title>Tamlana sargassums sp. nov., and Tamlana laminarinivorans sp. nov., two new bacteria isolated from the brown alga.</title>
        <authorList>
            <person name="Li J."/>
        </authorList>
    </citation>
    <scope>NUCLEOTIDE SEQUENCE</scope>
    <source>
        <strain evidence="2">PT2-4</strain>
    </source>
</reference>
<evidence type="ECO:0000256" key="1">
    <source>
        <dbReference type="SAM" id="Phobius"/>
    </source>
</evidence>
<keyword evidence="1" id="KW-1133">Transmembrane helix</keyword>
<organism evidence="2 3">
    <name type="scientific">Neotamlana laminarinivorans</name>
    <dbReference type="NCBI Taxonomy" id="2883124"/>
    <lineage>
        <taxon>Bacteria</taxon>
        <taxon>Pseudomonadati</taxon>
        <taxon>Bacteroidota</taxon>
        <taxon>Flavobacteriia</taxon>
        <taxon>Flavobacteriales</taxon>
        <taxon>Flavobacteriaceae</taxon>
        <taxon>Neotamlana</taxon>
    </lineage>
</organism>